<feature type="region of interest" description="Disordered" evidence="1">
    <location>
        <begin position="1"/>
        <end position="24"/>
    </location>
</feature>
<reference evidence="2 3" key="1">
    <citation type="journal article" date="2015" name="Genome Biol.">
        <title>Comparative genomics of Steinernema reveals deeply conserved gene regulatory networks.</title>
        <authorList>
            <person name="Dillman A.R."/>
            <person name="Macchietto M."/>
            <person name="Porter C.F."/>
            <person name="Rogers A."/>
            <person name="Williams B."/>
            <person name="Antoshechkin I."/>
            <person name="Lee M.M."/>
            <person name="Goodwin Z."/>
            <person name="Lu X."/>
            <person name="Lewis E.E."/>
            <person name="Goodrich-Blair H."/>
            <person name="Stock S.P."/>
            <person name="Adams B.J."/>
            <person name="Sternberg P.W."/>
            <person name="Mortazavi A."/>
        </authorList>
    </citation>
    <scope>NUCLEOTIDE SEQUENCE [LARGE SCALE GENOMIC DNA]</scope>
    <source>
        <strain evidence="2 3">ALL</strain>
    </source>
</reference>
<gene>
    <name evidence="2" type="ORF">L596_024397</name>
</gene>
<dbReference type="EMBL" id="AZBU02000008">
    <property type="protein sequence ID" value="TKR68408.1"/>
    <property type="molecule type" value="Genomic_DNA"/>
</dbReference>
<proteinExistence type="predicted"/>
<feature type="region of interest" description="Disordered" evidence="1">
    <location>
        <begin position="71"/>
        <end position="90"/>
    </location>
</feature>
<reference evidence="2 3" key="2">
    <citation type="journal article" date="2019" name="G3 (Bethesda)">
        <title>Hybrid Assembly of the Genome of the Entomopathogenic Nematode Steinernema carpocapsae Identifies the X-Chromosome.</title>
        <authorList>
            <person name="Serra L."/>
            <person name="Macchietto M."/>
            <person name="Macias-Munoz A."/>
            <person name="McGill C.J."/>
            <person name="Rodriguez I.M."/>
            <person name="Rodriguez B."/>
            <person name="Murad R."/>
            <person name="Mortazavi A."/>
        </authorList>
    </citation>
    <scope>NUCLEOTIDE SEQUENCE [LARGE SCALE GENOMIC DNA]</scope>
    <source>
        <strain evidence="2 3">ALL</strain>
    </source>
</reference>
<sequence length="115" mass="12762">MAQTASTTQYPRHGAPPGFAQHPYLNQQGAIHGMHSRQPLANQIHPSQHGYDYRNQGNIQALLKLSSEGYTPPATESVNRSSWTSKNAPPLFRVSSYDRRKQCKLADAALGYRNA</sequence>
<name>A0A4U5MGM4_STECR</name>
<evidence type="ECO:0000256" key="1">
    <source>
        <dbReference type="SAM" id="MobiDB-lite"/>
    </source>
</evidence>
<accession>A0A4U5MGM4</accession>
<keyword evidence="3" id="KW-1185">Reference proteome</keyword>
<evidence type="ECO:0000313" key="3">
    <source>
        <dbReference type="Proteomes" id="UP000298663"/>
    </source>
</evidence>
<dbReference type="Proteomes" id="UP000298663">
    <property type="component" value="Unassembled WGS sequence"/>
</dbReference>
<feature type="compositionally biased region" description="Polar residues" evidence="1">
    <location>
        <begin position="1"/>
        <end position="10"/>
    </location>
</feature>
<evidence type="ECO:0000313" key="2">
    <source>
        <dbReference type="EMBL" id="TKR68408.1"/>
    </source>
</evidence>
<dbReference type="AlphaFoldDB" id="A0A4U5MGM4"/>
<comment type="caution">
    <text evidence="2">The sequence shown here is derived from an EMBL/GenBank/DDBJ whole genome shotgun (WGS) entry which is preliminary data.</text>
</comment>
<protein>
    <submittedName>
        <fullName evidence="2">Uncharacterized protein</fullName>
    </submittedName>
</protein>
<feature type="compositionally biased region" description="Polar residues" evidence="1">
    <location>
        <begin position="74"/>
        <end position="87"/>
    </location>
</feature>
<organism evidence="2 3">
    <name type="scientific">Steinernema carpocapsae</name>
    <name type="common">Entomopathogenic nematode</name>
    <dbReference type="NCBI Taxonomy" id="34508"/>
    <lineage>
        <taxon>Eukaryota</taxon>
        <taxon>Metazoa</taxon>
        <taxon>Ecdysozoa</taxon>
        <taxon>Nematoda</taxon>
        <taxon>Chromadorea</taxon>
        <taxon>Rhabditida</taxon>
        <taxon>Tylenchina</taxon>
        <taxon>Panagrolaimomorpha</taxon>
        <taxon>Strongyloidoidea</taxon>
        <taxon>Steinernematidae</taxon>
        <taxon>Steinernema</taxon>
    </lineage>
</organism>